<keyword evidence="1" id="KW-1133">Transmembrane helix</keyword>
<dbReference type="RefSeq" id="YP_009029079.1">
    <property type="nucleotide sequence ID" value="NC_024082.1"/>
</dbReference>
<dbReference type="EMBL" id="KC509522">
    <property type="protein sequence ID" value="AGH28615.1"/>
    <property type="molecule type" value="Genomic_DNA"/>
</dbReference>
<keyword evidence="1" id="KW-0472">Membrane</keyword>
<proteinExistence type="predicted"/>
<dbReference type="GeneID" id="19740049"/>
<feature type="transmembrane region" description="Helical" evidence="1">
    <location>
        <begin position="137"/>
        <end position="167"/>
    </location>
</feature>
<keyword evidence="2" id="KW-0934">Plastid</keyword>
<organism evidence="2">
    <name type="scientific">Cylindrotheca closterium</name>
    <dbReference type="NCBI Taxonomy" id="2856"/>
    <lineage>
        <taxon>Eukaryota</taxon>
        <taxon>Sar</taxon>
        <taxon>Stramenopiles</taxon>
        <taxon>Ochrophyta</taxon>
        <taxon>Bacillariophyta</taxon>
        <taxon>Bacillariophyceae</taxon>
        <taxon>Bacillariophycidae</taxon>
        <taxon>Bacillariales</taxon>
        <taxon>Bacillariaceae</taxon>
        <taxon>Cylindrotheca</taxon>
    </lineage>
</organism>
<reference evidence="2" key="1">
    <citation type="journal article" date="2014" name="Genome Biol. Evol.">
        <title>Serial gene losses and foreign DNA underlie size and sequence variation in the plastid genomes of diatoms.</title>
        <authorList>
            <person name="Ruck E.C."/>
            <person name="Nakov T."/>
            <person name="Jansen R.K."/>
            <person name="Theriot E.C."/>
            <person name="Alverson A.J."/>
        </authorList>
    </citation>
    <scope>NUCLEOTIDE SEQUENCE</scope>
    <source>
        <strain evidence="2">Ccmp1855</strain>
    </source>
</reference>
<gene>
    <name evidence="2" type="primary">orf283</name>
</gene>
<evidence type="ECO:0000313" key="2">
    <source>
        <dbReference type="EMBL" id="AGH28615.1"/>
    </source>
</evidence>
<feature type="transmembrane region" description="Helical" evidence="1">
    <location>
        <begin position="112"/>
        <end position="131"/>
    </location>
</feature>
<sequence>MKIYPNGLIILDAVDIISLGLLLGYSTARIIKMLNKYYSNKSEDPLVSELKKISPVKEIKKDKPLNVSVRYFPRGGEVKGFLLDVKSKRIGKLIVYLLKITKRMRELKRVRTSLILLNILLFKKLGIAFVAEGSITYFRLIVLASSSYTIGALLALMATPGGFIFVLGPILTLIIRSEYVPIETVNRCRLLCEAIEKYYNKKLELEMKSFTPGLETPFNVNSEQGPFQCTGEGKLYQRYLKDKEKIENQVQYFNEFKVKFPQCNDATVEEIKSEIEEISANFT</sequence>
<accession>A0A023HAF5</accession>
<keyword evidence="1" id="KW-0812">Transmembrane</keyword>
<keyword evidence="2" id="KW-0150">Chloroplast</keyword>
<geneLocation type="chloroplast" evidence="2"/>
<dbReference type="AlphaFoldDB" id="A0A023HAF5"/>
<evidence type="ECO:0000256" key="1">
    <source>
        <dbReference type="SAM" id="Phobius"/>
    </source>
</evidence>
<feature type="transmembrane region" description="Helical" evidence="1">
    <location>
        <begin position="6"/>
        <end position="26"/>
    </location>
</feature>
<name>A0A023HAF5_9STRA</name>
<protein>
    <submittedName>
        <fullName evidence="2">Uncharacterized protein</fullName>
    </submittedName>
</protein>